<sequence>MARSININCSASQCSLPIAINTPWPFRLSIVSPYIPITLVNTFSKTESGRSRAKWTTSSPSAFNRIKPRQLATSSPSTEVPFITSILCHFGA</sequence>
<reference evidence="1 2" key="1">
    <citation type="submission" date="2019-03" db="EMBL/GenBank/DDBJ databases">
        <title>Nematode-trapping fungi genome.</title>
        <authorList>
            <person name="Vidal-Diez De Ulzurrun G."/>
        </authorList>
    </citation>
    <scope>NUCLEOTIDE SEQUENCE [LARGE SCALE GENOMIC DNA]</scope>
    <source>
        <strain evidence="1 2">TWF154</strain>
    </source>
</reference>
<proteinExistence type="predicted"/>
<protein>
    <submittedName>
        <fullName evidence="1">Uncharacterized protein</fullName>
    </submittedName>
</protein>
<gene>
    <name evidence="1" type="ORF">EYR41_009695</name>
</gene>
<accession>A0A7C8PB40</accession>
<evidence type="ECO:0000313" key="2">
    <source>
        <dbReference type="Proteomes" id="UP000297595"/>
    </source>
</evidence>
<name>A0A7C8PB40_ORBOL</name>
<dbReference type="EMBL" id="SOZJ01000006">
    <property type="protein sequence ID" value="TGJ65749.1"/>
    <property type="molecule type" value="Genomic_DNA"/>
</dbReference>
<evidence type="ECO:0000313" key="1">
    <source>
        <dbReference type="EMBL" id="TGJ65749.1"/>
    </source>
</evidence>
<dbReference type="Proteomes" id="UP000297595">
    <property type="component" value="Unassembled WGS sequence"/>
</dbReference>
<comment type="caution">
    <text evidence="1">The sequence shown here is derived from an EMBL/GenBank/DDBJ whole genome shotgun (WGS) entry which is preliminary data.</text>
</comment>
<organism evidence="1 2">
    <name type="scientific">Orbilia oligospora</name>
    <name type="common">Nematode-trapping fungus</name>
    <name type="synonym">Arthrobotrys oligospora</name>
    <dbReference type="NCBI Taxonomy" id="2813651"/>
    <lineage>
        <taxon>Eukaryota</taxon>
        <taxon>Fungi</taxon>
        <taxon>Dikarya</taxon>
        <taxon>Ascomycota</taxon>
        <taxon>Pezizomycotina</taxon>
        <taxon>Orbiliomycetes</taxon>
        <taxon>Orbiliales</taxon>
        <taxon>Orbiliaceae</taxon>
        <taxon>Orbilia</taxon>
    </lineage>
</organism>
<dbReference type="AlphaFoldDB" id="A0A7C8PB40"/>